<dbReference type="OrthoDB" id="5225441at2759"/>
<sequence length="358" mass="38804">MSIFSHIRRSRQQAKEHAAKLAEQDKKAQQTQPPYRHVPTHAASDAFASAPPSWREQDRPRILEENRRRSALAAAGHHMNMPRVGTSHLSLVSYPADDVSPMVRLSRASSYAARRYPSTDVSPGESSSGDDVDIPATLPYPPRSRRNSDASSDHRPHRPASAKRSGPSALPRDPRPPPSMRGFASIARLSQQPPSPPPHFVSSPLVRRASANASSSSSSSSHGSLTPRQDSASSLHGLESPPSIWPSTPQVMDRDPPRVYKPVSPQFGPQGRKAVAVPRHPFSEVDASEPRLSRPERAHSLPPLSHADLVNVFPESTGLYVPAPSVHSTKGDKHSSKGVGRLVKRSRWLGSNASAVAV</sequence>
<feature type="compositionally biased region" description="Low complexity" evidence="1">
    <location>
        <begin position="40"/>
        <end position="53"/>
    </location>
</feature>
<feature type="compositionally biased region" description="Basic and acidic residues" evidence="1">
    <location>
        <begin position="13"/>
        <end position="28"/>
    </location>
</feature>
<dbReference type="EMBL" id="LKCN02000012">
    <property type="protein sequence ID" value="RCI10506.1"/>
    <property type="molecule type" value="Genomic_DNA"/>
</dbReference>
<name>A0A367L7V5_9HYPO</name>
<feature type="compositionally biased region" description="Basic and acidic residues" evidence="1">
    <location>
        <begin position="55"/>
        <end position="68"/>
    </location>
</feature>
<dbReference type="Proteomes" id="UP000253664">
    <property type="component" value="Unassembled WGS sequence"/>
</dbReference>
<proteinExistence type="predicted"/>
<comment type="caution">
    <text evidence="2">The sequence shown here is derived from an EMBL/GenBank/DDBJ whole genome shotgun (WGS) entry which is preliminary data.</text>
</comment>
<evidence type="ECO:0000313" key="2">
    <source>
        <dbReference type="EMBL" id="RCI10506.1"/>
    </source>
</evidence>
<accession>A0A367L7V5</accession>
<feature type="region of interest" description="Disordered" evidence="1">
    <location>
        <begin position="1"/>
        <end position="68"/>
    </location>
</feature>
<dbReference type="AlphaFoldDB" id="A0A367L7V5"/>
<reference evidence="2 3" key="1">
    <citation type="journal article" date="2015" name="BMC Genomics">
        <title>Insights from the genome of Ophiocordyceps polyrhachis-furcata to pathogenicity and host specificity in insect fungi.</title>
        <authorList>
            <person name="Wichadakul D."/>
            <person name="Kobmoo N."/>
            <person name="Ingsriswang S."/>
            <person name="Tangphatsornruang S."/>
            <person name="Chantasingh D."/>
            <person name="Luangsa-ard J.J."/>
            <person name="Eurwilaichitr L."/>
        </authorList>
    </citation>
    <scope>NUCLEOTIDE SEQUENCE [LARGE SCALE GENOMIC DNA]</scope>
    <source>
        <strain evidence="2 3">BCC 54312</strain>
    </source>
</reference>
<feature type="compositionally biased region" description="Basic residues" evidence="1">
    <location>
        <begin position="1"/>
        <end position="12"/>
    </location>
</feature>
<protein>
    <submittedName>
        <fullName evidence="2">Uncharacterized protein</fullName>
    </submittedName>
</protein>
<keyword evidence="3" id="KW-1185">Reference proteome</keyword>
<gene>
    <name evidence="2" type="ORF">L249_4334</name>
</gene>
<evidence type="ECO:0000256" key="1">
    <source>
        <dbReference type="SAM" id="MobiDB-lite"/>
    </source>
</evidence>
<organism evidence="2 3">
    <name type="scientific">Ophiocordyceps polyrhachis-furcata BCC 54312</name>
    <dbReference type="NCBI Taxonomy" id="1330021"/>
    <lineage>
        <taxon>Eukaryota</taxon>
        <taxon>Fungi</taxon>
        <taxon>Dikarya</taxon>
        <taxon>Ascomycota</taxon>
        <taxon>Pezizomycotina</taxon>
        <taxon>Sordariomycetes</taxon>
        <taxon>Hypocreomycetidae</taxon>
        <taxon>Hypocreales</taxon>
        <taxon>Ophiocordycipitaceae</taxon>
        <taxon>Ophiocordyceps</taxon>
    </lineage>
</organism>
<evidence type="ECO:0000313" key="3">
    <source>
        <dbReference type="Proteomes" id="UP000253664"/>
    </source>
</evidence>
<feature type="compositionally biased region" description="Polar residues" evidence="1">
    <location>
        <begin position="222"/>
        <end position="234"/>
    </location>
</feature>
<feature type="region of interest" description="Disordered" evidence="1">
    <location>
        <begin position="113"/>
        <end position="279"/>
    </location>
</feature>
<feature type="compositionally biased region" description="Low complexity" evidence="1">
    <location>
        <begin position="209"/>
        <end position="221"/>
    </location>
</feature>